<dbReference type="EMBL" id="CAEZWV010000001">
    <property type="protein sequence ID" value="CAB4659066.1"/>
    <property type="molecule type" value="Genomic_DNA"/>
</dbReference>
<evidence type="ECO:0000313" key="3">
    <source>
        <dbReference type="EMBL" id="CAB4659066.1"/>
    </source>
</evidence>
<feature type="domain" description="YDG" evidence="2">
    <location>
        <begin position="3169"/>
        <end position="3257"/>
    </location>
</feature>
<feature type="domain" description="YDG" evidence="2">
    <location>
        <begin position="3267"/>
        <end position="3341"/>
    </location>
</feature>
<feature type="domain" description="YDG" evidence="2">
    <location>
        <begin position="3938"/>
        <end position="4023"/>
    </location>
</feature>
<name>A0A6J6LBL1_9ZZZZ</name>
<reference evidence="3" key="1">
    <citation type="submission" date="2020-05" db="EMBL/GenBank/DDBJ databases">
        <authorList>
            <person name="Chiriac C."/>
            <person name="Salcher M."/>
            <person name="Ghai R."/>
            <person name="Kavagutti S V."/>
        </authorList>
    </citation>
    <scope>NUCLEOTIDE SEQUENCE</scope>
</reference>
<dbReference type="Gene3D" id="3.30.1330.60">
    <property type="entry name" value="OmpA-like domain"/>
    <property type="match status" value="1"/>
</dbReference>
<feature type="domain" description="YDG" evidence="2">
    <location>
        <begin position="1976"/>
        <end position="2049"/>
    </location>
</feature>
<feature type="domain" description="YDG" evidence="2">
    <location>
        <begin position="1184"/>
        <end position="1257"/>
    </location>
</feature>
<feature type="domain" description="YDG" evidence="2">
    <location>
        <begin position="3349"/>
        <end position="3423"/>
    </location>
</feature>
<feature type="domain" description="YDG" evidence="2">
    <location>
        <begin position="2913"/>
        <end position="2988"/>
    </location>
</feature>
<feature type="domain" description="YDG" evidence="2">
    <location>
        <begin position="1621"/>
        <end position="1706"/>
    </location>
</feature>
<feature type="domain" description="YDG" evidence="2">
    <location>
        <begin position="1713"/>
        <end position="1800"/>
    </location>
</feature>
<feature type="domain" description="YDG" evidence="2">
    <location>
        <begin position="3763"/>
        <end position="3836"/>
    </location>
</feature>
<feature type="domain" description="YDG" evidence="2">
    <location>
        <begin position="2995"/>
        <end position="3070"/>
    </location>
</feature>
<feature type="domain" description="YDG" evidence="2">
    <location>
        <begin position="323"/>
        <end position="400"/>
    </location>
</feature>
<feature type="domain" description="YDG" evidence="2">
    <location>
        <begin position="1541"/>
        <end position="1613"/>
    </location>
</feature>
<feature type="domain" description="YDG" evidence="2">
    <location>
        <begin position="1102"/>
        <end position="1177"/>
    </location>
</feature>
<feature type="domain" description="YDG" evidence="2">
    <location>
        <begin position="239"/>
        <end position="315"/>
    </location>
</feature>
<feature type="domain" description="YDG" evidence="2">
    <location>
        <begin position="753"/>
        <end position="822"/>
    </location>
</feature>
<feature type="domain" description="YDG" evidence="2">
    <location>
        <begin position="2577"/>
        <end position="2646"/>
    </location>
</feature>
<organism evidence="3">
    <name type="scientific">freshwater metagenome</name>
    <dbReference type="NCBI Taxonomy" id="449393"/>
    <lineage>
        <taxon>unclassified sequences</taxon>
        <taxon>metagenomes</taxon>
        <taxon>ecological metagenomes</taxon>
    </lineage>
</organism>
<keyword evidence="1" id="KW-0812">Transmembrane</keyword>
<feature type="domain" description="YDG" evidence="2">
    <location>
        <begin position="4283"/>
        <end position="4356"/>
    </location>
</feature>
<dbReference type="InterPro" id="IPR006626">
    <property type="entry name" value="PbH1"/>
</dbReference>
<dbReference type="Pfam" id="PF18657">
    <property type="entry name" value="YDG"/>
    <property type="match status" value="50"/>
</dbReference>
<proteinExistence type="predicted"/>
<feature type="domain" description="YDG" evidence="2">
    <location>
        <begin position="585"/>
        <end position="659"/>
    </location>
</feature>
<feature type="domain" description="YDG" evidence="2">
    <location>
        <begin position="1019"/>
        <end position="1095"/>
    </location>
</feature>
<feature type="domain" description="YDG" evidence="2">
    <location>
        <begin position="2749"/>
        <end position="2823"/>
    </location>
</feature>
<feature type="domain" description="YDG" evidence="2">
    <location>
        <begin position="407"/>
        <end position="489"/>
    </location>
</feature>
<dbReference type="SMART" id="SM00710">
    <property type="entry name" value="PbH1"/>
    <property type="match status" value="14"/>
</dbReference>
<feature type="domain" description="YDG" evidence="2">
    <location>
        <begin position="1812"/>
        <end position="1886"/>
    </location>
</feature>
<feature type="domain" description="YDG" evidence="2">
    <location>
        <begin position="1896"/>
        <end position="1968"/>
    </location>
</feature>
<feature type="domain" description="YDG" evidence="2">
    <location>
        <begin position="153"/>
        <end position="227"/>
    </location>
</feature>
<feature type="domain" description="YDG" evidence="2">
    <location>
        <begin position="2231"/>
        <end position="2321"/>
    </location>
</feature>
<feature type="domain" description="YDG" evidence="2">
    <location>
        <begin position="4200"/>
        <end position="4274"/>
    </location>
</feature>
<feature type="domain" description="YDG" evidence="2">
    <location>
        <begin position="2057"/>
        <end position="2132"/>
    </location>
</feature>
<feature type="domain" description="YDG" evidence="2">
    <location>
        <begin position="2658"/>
        <end position="2738"/>
    </location>
</feature>
<feature type="domain" description="YDG" evidence="2">
    <location>
        <begin position="4366"/>
        <end position="4438"/>
    </location>
</feature>
<feature type="domain" description="YDG" evidence="2">
    <location>
        <begin position="667"/>
        <end position="741"/>
    </location>
</feature>
<feature type="domain" description="YDG" evidence="2">
    <location>
        <begin position="4036"/>
        <end position="4110"/>
    </location>
</feature>
<feature type="domain" description="YDG" evidence="2">
    <location>
        <begin position="1350"/>
        <end position="1434"/>
    </location>
</feature>
<dbReference type="SUPFAM" id="SSF103088">
    <property type="entry name" value="OmpA-like"/>
    <property type="match status" value="1"/>
</dbReference>
<feature type="domain" description="YDG" evidence="2">
    <location>
        <begin position="3846"/>
        <end position="3929"/>
    </location>
</feature>
<feature type="domain" description="YDG" evidence="2">
    <location>
        <begin position="2411"/>
        <end position="2485"/>
    </location>
</feature>
<accession>A0A6J6LBL1</accession>
<feature type="domain" description="YDG" evidence="2">
    <location>
        <begin position="2831"/>
        <end position="2905"/>
    </location>
</feature>
<evidence type="ECO:0000256" key="1">
    <source>
        <dbReference type="SAM" id="Phobius"/>
    </source>
</evidence>
<feature type="domain" description="YDG" evidence="2">
    <location>
        <begin position="832"/>
        <end position="911"/>
    </location>
</feature>
<sequence length="4970" mass="506823">MDTEAPLTKGYFARSRWARVSLRKVLALFGLLIFIVTGASTLYALVITNQTNTNVVLSYGIWDDTSFDLTADLESATGPISWTTTNVPSNVSAVFSNASDTGATLTLYQINNGPNAGNYQMNVVATAQSGESTSTMIAITVQQRAFSIRGSFTANNKTYDRSNSATIATDSLTPGLIDVLDGDTVTLVPVVIFANANAGVGKTVSLSTSSTLTGAQAGNYYITLSGAPTTTATIAQQSVTITPPSFSKTYDSTTTATAMGTPTLNGILSGDSITISGSPTFTYTQDSVGTNIPVTPSLSYGLSGTTASNYLLTQPSLVGEIMKRSLSITFAGVNKTYDGTATATFTVASDTRVVGDVLGTISATTSQFTQVGIGTGLTINISGISGDGADADNYTFPSNATATANVTARTLTIGGTLQVPSTRVYDGTSGATISNTGALTLVNAVSAELSNLSLTNIVAQYANKNVGTSKTVSVTSATLSGSARFNYTVSLSGAPTATANITAKALAVTITATNKQYDGNATASVTYLDDRISGDLFTVSGTATFDSKAVGTSKTVTATGITISGTDAANYTHNTSTTTTANITLRTLTIGISGGGKTYDGNTSATVTYTDNRLSGDNITITGTATYATKAVGSTKTITATGISVSGTDAANYTYNTTATVTANISTRPLTIGITGGGKTYDRTTAATVTYTDNRISGDLLTVSGTATYADKTATTNKTITATGITVSGTDASNYSLQNTSATTTATISQRALLVGITGGGKTYNANTSASVTYTDDRISGDLLTVSGTATYADKTAAANKTITATGITVSGTDSANYTPNTSATTTATISQRALTITGTFTSSNKFYDATTTATVTTPASPTLATIQGTDSVSLSGTPSFAFSQAGIGITLSITTSGYSLAGADAANYTLTLPVLSANITARTITVSGTLSVASTKVYDGALTATFVNSGLLTLSNVPAGDSGNASKLALASPVAQYATKTVGTSKAVSLTSASLSGTSAANYSLSLTGSPTATANITARTLTVTATGVNKTYDGLTTATVTLASDKLGADTVTLAYTSATYATKIVEVNKTVSVSGISISGTDAGNYTANTTATTTANITQRSLTVTITASNKVYDAGTTVSVTYGSNKVASDTLTITGTASFASKAAGTSRTVNATGISVTGTDAANYTANTTATTTANITAKPLVVTITATNKVYNGSTAASVTYTDDRISGDSFTASGTPTFDSATVGTGKTVTATSISLSGTDASNYTPNTSATTTANVTVRTLTVTISGGGKTYDASTTASVTYASDKVAADTLTITGTATYANKSAATGKTITATGIAISGASSNNYVLGNTTATTTASISTRTLTITGTFTASNRIYDGTTDATGNVSVPASPGITPIQVADNVVLTGTPVFTYNNANVGTAISITGSGYSITGDDASNYTLTQLTLSSNITTRTVTIGGSLVVPSTKTYDSATSISITNTAALTLVNVASIDAGNATRLALTSLVAQYANKTVGDAKTVSLSSASITGTSVSNYVLSTVGAPTATANITLRTLNVTITATNKIYNALTVASVTYADNRVSGDQLTVSGTANFDSKNFGDAKTVTATGITLSGTDAANYSQNTTASTTANITRRSLTVTGTFTVANRQYDATTDATPQITLPVSAGLSDVQAGDDTTLSGTPTFTFAQATVGNGIGITTTGYSVIGADAANYVLTPPSFTANITQRPLTIGGTLGVTSTKTYNRSTAATITDTSLLTLVNVPAGDANNAAKVALTSLTATYDNKNVGTGKIVSVATAALTGTTASNYTITTVGAPTTTADITQRSITLGFTLSNKTYDGTMNASVSFTDTRISGDTLAVSGTPTYADKNVGTNKTVTATNMAISGVDSANYSFNTTATATASILARSLAVTITASSKTYDGNATASVVYADNKVSGDDITVSGVATFSNKNYGLSKTVTANSISLSGVDASNYSPNTSTTTTANINRRTLTVTITASNKVYDRTTTATVTYNDNRISGDILVITGTPTFSDKNVGDGKTVTASGISLSSTDAGNYTQNTTASTTANITKRPLTIEITPSSKVYNASDIAVVTYTDNRVSGDALTFSSTATFSDKNIGTSKTVTATGITVTNTDAGNYDHNTSTTSTANITKRPLTVTGTFTIANRQYDATTDATAQVTLPVSAGLSDVVAGDDAALTGTPTFTFAQATVGTGIGISTTGYSVSGVDGNNYALTQPSFAANITQRPLTIGGALAVSSSKVYDKGVTATITDSAQLLLQNVPAGDANTPSKVALTSLVASYADKNVGTAKTVTLSTASLTGSTSTNYTLSIVGAPTTTADITRRSVTISITPTSKTYDGNDVASVTYGDTRISGDTFSVSGTATFSDKNVGTVKTVTASGITLSGTDSGNYTPNSTATNTANITRRTLTVTTTGVNKVYDRTTAATVTFSDNRVSGDTFNYSATSAFANKTVGTGKTVSTSGITLSGTDSGNYTPNTTSSTTANITTRSLAVTITASNKVYDGNTSASVTYIDDRVGGDLFTVSGTSTFDNKNIGTTKTVTATGITISGSDAANYSQNTGTTTTANITIRTLNVTAVADTKMYDATVNATAVYSDDRVSGDVFTVTGTAAFTTKTAALGKPVSITNITITGTDAGNYQQNLTSTSTADIEQRPLEVTGTLQAQNKVYDGTRTASYDIADLTLVGVQGNDLVGVTNPRGRFRSDANVGVNKIVELTSFQFTGADLSNYAVSVNNSPITYATITPRTLNVTINASNKTYDGNTTASVVYTDNRVSGDVMTISGVPTFSDKEIGTSKTVTANSISLSGAASGNYSQNTTATATANITARSLTVTITASGKTYDGNTTASVAYADNRVSGDVFTVTGTPTFSTKTVASNKTVTASGISISGTDAGNYTYNTIATTTATITAKSLAVTITASDKVYDRTTTASVVYSDNRVSGDSLTVTGTPTFADKHVGTGKTVTAASIAISGTDAANYTQNTTATTTATITAKSLAVTITASNKVYNAAIAASVSYADNRINGDLFTVSGTATFDDKTAVNGKTVTATGIALSGADANNYAHNTTATTTANITKRNLTVTGTFTVANRPYDATTDATSQVTLPASTGLSEVQVGDDTSLTGVPTFTFAQATVGTNIGISTSGYSLTGADADNYSLTSPTFTANITQRPLTIDGSLIVASTKMYDRTTSSTITDSSALSLLNVPVGDANNPSKVALAGLVAQYTNKTVATNKAVSLTSASLTGTTSLNYTLSLTGSPTTTADITRRTVNITITASNRTYDATDSVSVTYGDNRVSSDVFTVSGTPTFSDKNVGTGKTVTATGISLSGVDANNYTPNTTATTTANITARTLTVTITASNKVYDSTTAATVVYADTRVAGDDFTVSGTATFTSKTVGTSKTVTASGISLSGTDAGNYTPNASATTTANITLRTLTLTATATDRTYDRTTNATVSISDDRVAGNALSITYTSSTFATKVVGVNKTVTVSGISVAGTDAANYSYPTTITTTATINQRTLSVTVTSTNKTYDSTDTAPVTYSDNRVSGDQFTVSGTSTFSDKNVGLAKTVTASSITLTGTDSGNYTPNTTATTTANINARSLAVTITASNKVYDSTTTALVTYADNRLAGDDFTVTGTATFSSRTVGNAKTVTASSILLSGTDASNYTPNTSTTTTGNITLRTLTLTATASDKTYDRTTSASVTIADDRVAGNVLSISFTSATFANKMAGAGKTVTVSGIAVTGIDATNYSYATTITATATINQRSLSVNVTPVNKVYDGTNTASVTYSDNRINGDVFTVSGDAAFSSKSVSNGKIVSSANVTLSGVDAPNYVLPSATINGVSTANITPRVLTITGSFTVVNRQYDATTDATPQVTPPASPGLSDVQLTDDVTLSGVPAFTFAQATVGTSIGITTSGYTLSGVDAANYTLTLPTFSANITQRPLTIGGSLVTPSSRTYNRTTSATITTPSALTLVNVPAGDTNDSTKIALASPVVTFADKNAGVGKVVSLTTASLSGSRIANYTLTLAGSPTATADITPKALTVGISATNRTYDASDTANVTYVDNRISDDLFTISSTATFSDKNVSNGKTVTASGITLTGTDAANYTPNTTATTTANITARSLTVTITADNKTYDQTNNATVTYLDDRIAGDVLTVTGTPTFASKNVEMNKTVTASGISLTGIDAANYTPNTSTTTTANITARNLAVIITASNKTYDQTNNATVTYLDDRIAGDVLTISGNSTFSDKNVGTEKTVTASGIALSGIDASNYTSNNSATTTANITARNIAVIITASNKTYDQTNNATVTYLDDRIAGDTITITGSPTFNDKNVGTEKTVTATAITLTGTDADNYTHNTTALTTANITARPLLVVPVANNKTYDATNIATVTYTDNRLSGDSFLVSSTALFDDAELGRNKPVNITGITLTGTDAGNYISNSTASSSGDITVRAITAGIQIPINFISLSDSTPSVVIGDLVPSIDTTVTFTRSGFPNVVCSLIPQNVTEVCTATTLADGTWSYRARQIIAGLMVAASEQLTITIDTTAPLATKAASFVDLSDTGTSSKDGITSDNTPSVFISDASDSDFVVVTASLNTQTLQCSFTATSTDRTCTLPTLQDGSWSITAIITDKAQNSSSPTPTLTAVIDTTAPAASAAPFNAQDDGASTSLDATPNISVAGVAAGDIATVTGVGPKGEDATCSFESSPAVTMCEMSTMTSGTWSMTSTVSDLAGNTSPVSPATSIIISAGKAPITISKSAVAPTPSVNRYENVVAVRFGTTAALAGVQSVSFIVLDGTGKVIRRATVKVDPEDTGARIVVPKSVKGAKVRIITNNQCGVSEGAPKSFNVRPGKTSLSVEKKTNIPALAGQLVLPQIDFAPSEITLDAADKALLNKALKDIRGKCGTLLVSGFSRHNNTISKKYLQNLADFRAQAVADYLSGKGLTMWITYQGFVIKSNEKDTSTNRRVSVYWTPA</sequence>
<evidence type="ECO:0000259" key="2">
    <source>
        <dbReference type="Pfam" id="PF18657"/>
    </source>
</evidence>
<feature type="domain" description="YDG" evidence="2">
    <location>
        <begin position="3077"/>
        <end position="3163"/>
    </location>
</feature>
<feature type="domain" description="YDG" evidence="2">
    <location>
        <begin position="2493"/>
        <end position="2566"/>
    </location>
</feature>
<feature type="domain" description="YDG" evidence="2">
    <location>
        <begin position="3515"/>
        <end position="3588"/>
    </location>
</feature>
<dbReference type="InterPro" id="IPR041248">
    <property type="entry name" value="YDG"/>
</dbReference>
<feature type="domain" description="YDG" evidence="2">
    <location>
        <begin position="3598"/>
        <end position="3671"/>
    </location>
</feature>
<feature type="domain" description="YDG" evidence="2">
    <location>
        <begin position="1268"/>
        <end position="1341"/>
    </location>
</feature>
<feature type="domain" description="YDG" evidence="2">
    <location>
        <begin position="3432"/>
        <end position="3506"/>
    </location>
</feature>
<feature type="domain" description="YDG" evidence="2">
    <location>
        <begin position="2329"/>
        <end position="2403"/>
    </location>
</feature>
<feature type="domain" description="YDG" evidence="2">
    <location>
        <begin position="502"/>
        <end position="577"/>
    </location>
</feature>
<keyword evidence="1" id="KW-0472">Membrane</keyword>
<gene>
    <name evidence="3" type="ORF">UFOPK2295_00032</name>
</gene>
<feature type="domain" description="YDG" evidence="2">
    <location>
        <begin position="3679"/>
        <end position="3753"/>
    </location>
</feature>
<feature type="transmembrane region" description="Helical" evidence="1">
    <location>
        <begin position="25"/>
        <end position="46"/>
    </location>
</feature>
<feature type="domain" description="YDG" evidence="2">
    <location>
        <begin position="4118"/>
        <end position="4193"/>
    </location>
</feature>
<keyword evidence="1" id="KW-1133">Transmembrane helix</keyword>
<feature type="domain" description="YDG" evidence="2">
    <location>
        <begin position="1441"/>
        <end position="1528"/>
    </location>
</feature>
<dbReference type="InterPro" id="IPR036737">
    <property type="entry name" value="OmpA-like_sf"/>
</dbReference>
<feature type="domain" description="YDG" evidence="2">
    <location>
        <begin position="922"/>
        <end position="1007"/>
    </location>
</feature>
<feature type="domain" description="YDG" evidence="2">
    <location>
        <begin position="2139"/>
        <end position="2224"/>
    </location>
</feature>
<protein>
    <submittedName>
        <fullName evidence="3">Unannotated protein</fullName>
    </submittedName>
</protein>